<gene>
    <name evidence="6" type="ORF">OCBIM_22033938mg</name>
</gene>
<dbReference type="GO" id="GO:0033617">
    <property type="term" value="P:mitochondrial respiratory chain complex IV assembly"/>
    <property type="evidence" value="ECO:0007669"/>
    <property type="project" value="TreeGrafter"/>
</dbReference>
<protein>
    <recommendedName>
        <fullName evidence="5">Cytochrome c oxidase assembly protein COX19</fullName>
    </recommendedName>
</protein>
<sequence>MSTPLTFAGKLNVRPPEKGSFPLDHEGQCKMFMIKYMKCLNTNNNENTKCRQESKDYLECRMENNLMTKEDFSKLGFKKNTSEISSETKE</sequence>
<dbReference type="InterPro" id="IPR009069">
    <property type="entry name" value="Cys_alpha_HP_mot_SF"/>
</dbReference>
<evidence type="ECO:0000256" key="5">
    <source>
        <dbReference type="ARBA" id="ARBA00039385"/>
    </source>
</evidence>
<evidence type="ECO:0000256" key="4">
    <source>
        <dbReference type="ARBA" id="ARBA00038223"/>
    </source>
</evidence>
<dbReference type="InterPro" id="IPR051383">
    <property type="entry name" value="COX19"/>
</dbReference>
<reference evidence="6" key="1">
    <citation type="submission" date="2015-07" db="EMBL/GenBank/DDBJ databases">
        <title>MeaNS - Measles Nucleotide Surveillance Program.</title>
        <authorList>
            <person name="Tran T."/>
            <person name="Druce J."/>
        </authorList>
    </citation>
    <scope>NUCLEOTIDE SEQUENCE</scope>
    <source>
        <strain evidence="6">UCB-OBI-ISO-001</strain>
        <tissue evidence="6">Gonad</tissue>
    </source>
</reference>
<keyword evidence="3" id="KW-1015">Disulfide bond</keyword>
<dbReference type="Pfam" id="PF05676">
    <property type="entry name" value="NDUF_B7"/>
    <property type="match status" value="1"/>
</dbReference>
<dbReference type="PANTHER" id="PTHR21107:SF2">
    <property type="entry name" value="CYTOCHROME C OXIDASE ASSEMBLY PROTEIN COX19"/>
    <property type="match status" value="1"/>
</dbReference>
<comment type="similarity">
    <text evidence="4">Belongs to the COX19 family.</text>
</comment>
<dbReference type="EMBL" id="KQ416499">
    <property type="protein sequence ID" value="KOF96738.1"/>
    <property type="molecule type" value="Genomic_DNA"/>
</dbReference>
<evidence type="ECO:0000256" key="2">
    <source>
        <dbReference type="ARBA" id="ARBA00022490"/>
    </source>
</evidence>
<comment type="subcellular location">
    <subcellularLocation>
        <location evidence="1">Cytoplasm</location>
    </subcellularLocation>
</comment>
<organism evidence="6">
    <name type="scientific">Octopus bimaculoides</name>
    <name type="common">California two-spotted octopus</name>
    <dbReference type="NCBI Taxonomy" id="37653"/>
    <lineage>
        <taxon>Eukaryota</taxon>
        <taxon>Metazoa</taxon>
        <taxon>Spiralia</taxon>
        <taxon>Lophotrochozoa</taxon>
        <taxon>Mollusca</taxon>
        <taxon>Cephalopoda</taxon>
        <taxon>Coleoidea</taxon>
        <taxon>Octopodiformes</taxon>
        <taxon>Octopoda</taxon>
        <taxon>Incirrata</taxon>
        <taxon>Octopodidae</taxon>
        <taxon>Octopus</taxon>
    </lineage>
</organism>
<dbReference type="OrthoDB" id="268594at2759"/>
<evidence type="ECO:0000313" key="6">
    <source>
        <dbReference type="EMBL" id="KOF96738.1"/>
    </source>
</evidence>
<dbReference type="InterPro" id="IPR008698">
    <property type="entry name" value="NDUB7"/>
</dbReference>
<dbReference type="OMA" id="GTNDEAC"/>
<name>A0A0L8I5F4_OCTBM</name>
<dbReference type="KEGG" id="obi:106884001"/>
<dbReference type="AlphaFoldDB" id="A0A0L8I5F4"/>
<dbReference type="PROSITE" id="PS51808">
    <property type="entry name" value="CHCH"/>
    <property type="match status" value="1"/>
</dbReference>
<keyword evidence="2" id="KW-0963">Cytoplasm</keyword>
<evidence type="ECO:0000256" key="1">
    <source>
        <dbReference type="ARBA" id="ARBA00004496"/>
    </source>
</evidence>
<dbReference type="STRING" id="37653.A0A0L8I5F4"/>
<accession>A0A0L8I5F4</accession>
<dbReference type="GO" id="GO:0005758">
    <property type="term" value="C:mitochondrial intermembrane space"/>
    <property type="evidence" value="ECO:0007669"/>
    <property type="project" value="TreeGrafter"/>
</dbReference>
<dbReference type="PANTHER" id="PTHR21107">
    <property type="entry name" value="CYTOCHROME C OXIDASE ASSEMBLY PROTEIN COX19"/>
    <property type="match status" value="1"/>
</dbReference>
<proteinExistence type="inferred from homology"/>
<dbReference type="SUPFAM" id="SSF47072">
    <property type="entry name" value="Cysteine alpha-hairpin motif"/>
    <property type="match status" value="1"/>
</dbReference>
<evidence type="ECO:0000256" key="3">
    <source>
        <dbReference type="ARBA" id="ARBA00023157"/>
    </source>
</evidence>